<keyword evidence="2" id="KW-1185">Reference proteome</keyword>
<accession>A0A1I4NXV0</accession>
<dbReference type="RefSeq" id="WP_090927616.1">
    <property type="nucleotide sequence ID" value="NZ_FOTY01000021.1"/>
</dbReference>
<dbReference type="Proteomes" id="UP000199668">
    <property type="component" value="Unassembled WGS sequence"/>
</dbReference>
<dbReference type="AlphaFoldDB" id="A0A1I4NXV0"/>
<name>A0A1I4NXV0_9BACI</name>
<evidence type="ECO:0000313" key="1">
    <source>
        <dbReference type="EMBL" id="SFM20140.1"/>
    </source>
</evidence>
<evidence type="ECO:0000313" key="2">
    <source>
        <dbReference type="Proteomes" id="UP000199668"/>
    </source>
</evidence>
<protein>
    <submittedName>
        <fullName evidence="1">Uncharacterized protein</fullName>
    </submittedName>
</protein>
<sequence>MDDAAKDKEYELRLQDAEKRGLEKSMQKDIEQGFVQGRREAEQDVAASMLERGYDIETIGKPVWIRKRSTGSKKINNNAETAGHAGSFFISIPGIHSQHGSDAISRKIDETIPIYSSPYHKIF</sequence>
<proteinExistence type="predicted"/>
<gene>
    <name evidence="1" type="ORF">SAMN04488054_12127</name>
</gene>
<organism evidence="1 2">
    <name type="scientific">Salibacterium qingdaonense</name>
    <dbReference type="NCBI Taxonomy" id="266892"/>
    <lineage>
        <taxon>Bacteria</taxon>
        <taxon>Bacillati</taxon>
        <taxon>Bacillota</taxon>
        <taxon>Bacilli</taxon>
        <taxon>Bacillales</taxon>
        <taxon>Bacillaceae</taxon>
    </lineage>
</organism>
<reference evidence="1 2" key="1">
    <citation type="submission" date="2016-10" db="EMBL/GenBank/DDBJ databases">
        <authorList>
            <person name="de Groot N.N."/>
        </authorList>
    </citation>
    <scope>NUCLEOTIDE SEQUENCE [LARGE SCALE GENOMIC DNA]</scope>
    <source>
        <strain evidence="1 2">CGMCC 1.6134</strain>
    </source>
</reference>
<dbReference type="EMBL" id="FOTY01000021">
    <property type="protein sequence ID" value="SFM20140.1"/>
    <property type="molecule type" value="Genomic_DNA"/>
</dbReference>
<dbReference type="STRING" id="266892.SAMN04488054_12127"/>